<reference evidence="4" key="1">
    <citation type="submission" date="2019-08" db="EMBL/GenBank/DDBJ databases">
        <authorList>
            <person name="Kucharzyk K."/>
            <person name="Murdoch R.W."/>
            <person name="Higgins S."/>
            <person name="Loffler F."/>
        </authorList>
    </citation>
    <scope>NUCLEOTIDE SEQUENCE</scope>
</reference>
<gene>
    <name evidence="4" type="primary">rssB_23</name>
    <name evidence="4" type="ORF">SDC9_40908</name>
</gene>
<evidence type="ECO:0000259" key="2">
    <source>
        <dbReference type="PROSITE" id="PS50883"/>
    </source>
</evidence>
<dbReference type="Gene3D" id="3.20.20.450">
    <property type="entry name" value="EAL domain"/>
    <property type="match status" value="1"/>
</dbReference>
<dbReference type="SUPFAM" id="SSF55073">
    <property type="entry name" value="Nucleotide cyclase"/>
    <property type="match status" value="2"/>
</dbReference>
<dbReference type="CDD" id="cd01949">
    <property type="entry name" value="GGDEF"/>
    <property type="match status" value="2"/>
</dbReference>
<dbReference type="InterPro" id="IPR052155">
    <property type="entry name" value="Biofilm_reg_signaling"/>
</dbReference>
<dbReference type="InterPro" id="IPR011006">
    <property type="entry name" value="CheY-like_superfamily"/>
</dbReference>
<dbReference type="NCBIfam" id="TIGR00254">
    <property type="entry name" value="GGDEF"/>
    <property type="match status" value="2"/>
</dbReference>
<evidence type="ECO:0000259" key="1">
    <source>
        <dbReference type="PROSITE" id="PS50110"/>
    </source>
</evidence>
<dbReference type="GO" id="GO:0000160">
    <property type="term" value="P:phosphorelay signal transduction system"/>
    <property type="evidence" value="ECO:0007669"/>
    <property type="project" value="InterPro"/>
</dbReference>
<evidence type="ECO:0000259" key="3">
    <source>
        <dbReference type="PROSITE" id="PS50887"/>
    </source>
</evidence>
<dbReference type="PROSITE" id="PS50110">
    <property type="entry name" value="RESPONSE_REGULATORY"/>
    <property type="match status" value="1"/>
</dbReference>
<dbReference type="EMBL" id="VSSQ01000440">
    <property type="protein sequence ID" value="MPL94753.1"/>
    <property type="molecule type" value="Genomic_DNA"/>
</dbReference>
<dbReference type="Gene3D" id="3.30.70.270">
    <property type="match status" value="2"/>
</dbReference>
<dbReference type="SMART" id="SM00052">
    <property type="entry name" value="EAL"/>
    <property type="match status" value="1"/>
</dbReference>
<dbReference type="Pfam" id="PF00563">
    <property type="entry name" value="EAL"/>
    <property type="match status" value="1"/>
</dbReference>
<dbReference type="SMART" id="SM00448">
    <property type="entry name" value="REC"/>
    <property type="match status" value="1"/>
</dbReference>
<name>A0A644VWP7_9ZZZZ</name>
<dbReference type="PROSITE" id="PS50887">
    <property type="entry name" value="GGDEF"/>
    <property type="match status" value="2"/>
</dbReference>
<feature type="domain" description="Response regulatory" evidence="1">
    <location>
        <begin position="7"/>
        <end position="124"/>
    </location>
</feature>
<proteinExistence type="predicted"/>
<dbReference type="SUPFAM" id="SSF141868">
    <property type="entry name" value="EAL domain-like"/>
    <property type="match status" value="1"/>
</dbReference>
<dbReference type="AlphaFoldDB" id="A0A644VWP7"/>
<dbReference type="InterPro" id="IPR000160">
    <property type="entry name" value="GGDEF_dom"/>
</dbReference>
<dbReference type="InterPro" id="IPR001633">
    <property type="entry name" value="EAL_dom"/>
</dbReference>
<dbReference type="PROSITE" id="PS50883">
    <property type="entry name" value="EAL"/>
    <property type="match status" value="1"/>
</dbReference>
<dbReference type="InterPro" id="IPR029787">
    <property type="entry name" value="Nucleotide_cyclase"/>
</dbReference>
<dbReference type="PANTHER" id="PTHR44757">
    <property type="entry name" value="DIGUANYLATE CYCLASE DGCP"/>
    <property type="match status" value="1"/>
</dbReference>
<sequence>MTNNKKTLLIVDDAIINRNILRKTLSVDYNVLIAQDGVEGLCLLSQKYKEIDLVLLELSMSNISGQDVLKFMQKDENFKFIPVIAMTEIENIEKAGTALDLGATEIFTKPFNLTIMRQRIKNVLEISSKQKDKKNVDEFVEWRASRYSEVIMANAICNVEFCVNRDEVSSISMKLVPNMSEQWETSWTEFLHNFIKEFVSPEYIPIAFHTFSRENLLESYKNGKNELQKDLIFSFANDEDLWGKVYAYLIDDEKGDVYCNFYINDITAEKRAELSLKQKAELDPMTTLYNRAYAESIINSSIKNAVLPGAFIILDIDNFKQVNDSMGHIYGDALLSEIGRRCKNFMSPGDVAGRYGGDEFIIYMAGIDKNEAKPRVEELHRSLNAVFSQVTEFFNFSCSMGVAMFPGDGNNYMDLLSKADAALYYSKSKGKNQYSFYDAKMKWRTSENDEKQERINENKDAGANFRDNMFEYVFRILLDVRDLKKSIPMVFDLVGRARGFSRISLFIVKSEGKYLQDYYEWNNKGISVAGEKMHVITEDLLQESADAFDQYGVLVSEDVSKLKSTKLLEWCSQRGTLSIMLCKIYDENGKLYSIVTFEQCDSKRHTSGNKTSFLGNLAMLIGVFFMKEARLRLLNERYQIHKMLLRRAGACVYVIDKNNYDLLYCTDHSRNIFPSQKNKVKCYKELCQQETPCYNCPLKNKYGGICAEAILVKDEKGKRWMEFSVEDSNMYNGIKTAMICARDITEREELRIKLENSLRWDVVTGLLNRHSFLAETEKMLSNGREIEYILFVLNIEHFKMINDLFGVEAGDNTLKLIASKLIAMYGEKATIARLYADRFVVCLSKEIFNPVTFMDMAAKELNNFSYNFKVIVDMGIYCIDDASITVGQMIDRAKMALQTVKGSYHNCFAYYDNAWRKRFIIEHQLMADLEEALKTGEIVPYYQPYFDLQTREILGAEVLARWFHPKLGLLSPALFVPIFERNGMIEQLDQYMWREACKFISAQKQQNNYLVPISVNISRVNFYNAKLSEHIIDLVNEYKIEPNLLRLEITESVYAQSKDIMFKTITKLQEYGFKVLMDDFGSGYSSLNMLKDIKVDMLKMDMRFLGDCDDVFRASKILLAVADLGRRLEIPIIAEGIETKEDTDKLRDMGIVAGQGFYFAMPMPGGTFVRILRQYITKKSI</sequence>
<dbReference type="InterPro" id="IPR043128">
    <property type="entry name" value="Rev_trsase/Diguanyl_cyclase"/>
</dbReference>
<dbReference type="InterPro" id="IPR001789">
    <property type="entry name" value="Sig_transdc_resp-reg_receiver"/>
</dbReference>
<feature type="domain" description="GGDEF" evidence="3">
    <location>
        <begin position="786"/>
        <end position="913"/>
    </location>
</feature>
<evidence type="ECO:0000313" key="4">
    <source>
        <dbReference type="EMBL" id="MPL94753.1"/>
    </source>
</evidence>
<dbReference type="Pfam" id="PF00072">
    <property type="entry name" value="Response_reg"/>
    <property type="match status" value="1"/>
</dbReference>
<dbReference type="CDD" id="cd01948">
    <property type="entry name" value="EAL"/>
    <property type="match status" value="1"/>
</dbReference>
<feature type="domain" description="EAL" evidence="2">
    <location>
        <begin position="922"/>
        <end position="1176"/>
    </location>
</feature>
<feature type="domain" description="GGDEF" evidence="3">
    <location>
        <begin position="307"/>
        <end position="439"/>
    </location>
</feature>
<organism evidence="4">
    <name type="scientific">bioreactor metagenome</name>
    <dbReference type="NCBI Taxonomy" id="1076179"/>
    <lineage>
        <taxon>unclassified sequences</taxon>
        <taxon>metagenomes</taxon>
        <taxon>ecological metagenomes</taxon>
    </lineage>
</organism>
<comment type="caution">
    <text evidence="4">The sequence shown here is derived from an EMBL/GenBank/DDBJ whole genome shotgun (WGS) entry which is preliminary data.</text>
</comment>
<dbReference type="InterPro" id="IPR035919">
    <property type="entry name" value="EAL_sf"/>
</dbReference>
<protein>
    <submittedName>
        <fullName evidence="4">Regulator of RpoS</fullName>
    </submittedName>
</protein>
<dbReference type="SMART" id="SM00267">
    <property type="entry name" value="GGDEF"/>
    <property type="match status" value="2"/>
</dbReference>
<dbReference type="Gene3D" id="3.40.50.2300">
    <property type="match status" value="1"/>
</dbReference>
<dbReference type="Pfam" id="PF00990">
    <property type="entry name" value="GGDEF"/>
    <property type="match status" value="2"/>
</dbReference>
<dbReference type="SUPFAM" id="SSF52172">
    <property type="entry name" value="CheY-like"/>
    <property type="match status" value="1"/>
</dbReference>
<dbReference type="PANTHER" id="PTHR44757:SF2">
    <property type="entry name" value="BIOFILM ARCHITECTURE MAINTENANCE PROTEIN MBAA"/>
    <property type="match status" value="1"/>
</dbReference>
<accession>A0A644VWP7</accession>